<evidence type="ECO:0000313" key="5">
    <source>
        <dbReference type="Proteomes" id="UP000634136"/>
    </source>
</evidence>
<dbReference type="Proteomes" id="UP000634136">
    <property type="component" value="Unassembled WGS sequence"/>
</dbReference>
<name>A0A834WN90_9FABA</name>
<feature type="region of interest" description="Disordered" evidence="2">
    <location>
        <begin position="271"/>
        <end position="320"/>
    </location>
</feature>
<dbReference type="GO" id="GO:0005634">
    <property type="term" value="C:nucleus"/>
    <property type="evidence" value="ECO:0007669"/>
    <property type="project" value="TreeGrafter"/>
</dbReference>
<dbReference type="GO" id="GO:0006355">
    <property type="term" value="P:regulation of DNA-templated transcription"/>
    <property type="evidence" value="ECO:0007669"/>
    <property type="project" value="InterPro"/>
</dbReference>
<evidence type="ECO:0000256" key="2">
    <source>
        <dbReference type="SAM" id="MobiDB-lite"/>
    </source>
</evidence>
<proteinExistence type="inferred from homology"/>
<reference evidence="4" key="1">
    <citation type="submission" date="2020-09" db="EMBL/GenBank/DDBJ databases">
        <title>Genome-Enabled Discovery of Anthraquinone Biosynthesis in Senna tora.</title>
        <authorList>
            <person name="Kang S.-H."/>
            <person name="Pandey R.P."/>
            <person name="Lee C.-M."/>
            <person name="Sim J.-S."/>
            <person name="Jeong J.-T."/>
            <person name="Choi B.-S."/>
            <person name="Jung M."/>
            <person name="Ginzburg D."/>
            <person name="Zhao K."/>
            <person name="Won S.Y."/>
            <person name="Oh T.-J."/>
            <person name="Yu Y."/>
            <person name="Kim N.-H."/>
            <person name="Lee O.R."/>
            <person name="Lee T.-H."/>
            <person name="Bashyal P."/>
            <person name="Kim T.-S."/>
            <person name="Lee W.-H."/>
            <person name="Kawkins C."/>
            <person name="Kim C.-K."/>
            <person name="Kim J.S."/>
            <person name="Ahn B.O."/>
            <person name="Rhee S.Y."/>
            <person name="Sohng J.K."/>
        </authorList>
    </citation>
    <scope>NUCLEOTIDE SEQUENCE</scope>
    <source>
        <tissue evidence="4">Leaf</tissue>
    </source>
</reference>
<dbReference type="OrthoDB" id="661680at2759"/>
<comment type="similarity">
    <text evidence="1">Belongs to the GeBP family.</text>
</comment>
<evidence type="ECO:0000259" key="3">
    <source>
        <dbReference type="Pfam" id="PF04504"/>
    </source>
</evidence>
<feature type="compositionally biased region" description="Low complexity" evidence="2">
    <location>
        <begin position="308"/>
        <end position="320"/>
    </location>
</feature>
<dbReference type="EMBL" id="JAAIUW010000007">
    <property type="protein sequence ID" value="KAF7823099.1"/>
    <property type="molecule type" value="Genomic_DNA"/>
</dbReference>
<feature type="compositionally biased region" description="Acidic residues" evidence="2">
    <location>
        <begin position="53"/>
        <end position="63"/>
    </location>
</feature>
<dbReference type="AlphaFoldDB" id="A0A834WN90"/>
<comment type="caution">
    <text evidence="4">The sequence shown here is derived from an EMBL/GenBank/DDBJ whole genome shotgun (WGS) entry which is preliminary data.</text>
</comment>
<sequence length="521" mass="57776">MPQKRRLQDPPPSAPAPASASTSSSTEDDLEESDNDAVEQEANGVSRALEFEKSDDDDDEEDDRLNITKSSALNHGSKASKRRSSSDSGDGSSDESDSDTDSDKSMPSPSVMDFTIKPVVVSKPMKDSAKPNKSSAKHSSSKRANESNEEEKESKKMKKVSNGQDEDVKKGCTQRLWNEEDEIAILKGFIDYQSKKGTDPGADMLLFHEYIKNNLHAEVSKIQLSSKLRNLKKKFLRNIEKVENGKDLAFSKPVDHKIFELSKKVWGSAATANGVDKRKTPQSKGKNLLALPAPKLEMDEKDEEPNGEMNPEPSNSRSNSSLLRMLLSHENLMVPESAMSILKEATPLIGSSKVKELERKLKKLQEEELQLYMKKVVLVHETAKVVKIRQATESCLLGGAFASSSWEQMQLQPPSKLARTCARPKSAAAPNPSRKASWLGSLHSNIHNLNSNSRLSFNFKHKHTLFCSVSALMPRNPAPTSMTMIKTHRKMPNPLAISRRSFFFPPLSSSALLATKFQEEI</sequence>
<dbReference type="InterPro" id="IPR053932">
    <property type="entry name" value="GeBP-like_DBD"/>
</dbReference>
<dbReference type="PANTHER" id="PTHR31662">
    <property type="entry name" value="BNAANNG10740D PROTEIN-RELATED"/>
    <property type="match status" value="1"/>
</dbReference>
<protein>
    <submittedName>
        <fullName evidence="4">STOREKEEPER protein-like</fullName>
    </submittedName>
</protein>
<feature type="region of interest" description="Disordered" evidence="2">
    <location>
        <begin position="1"/>
        <end position="172"/>
    </location>
</feature>
<dbReference type="Pfam" id="PF04504">
    <property type="entry name" value="GeBP-like_DBD"/>
    <property type="match status" value="1"/>
</dbReference>
<evidence type="ECO:0000313" key="4">
    <source>
        <dbReference type="EMBL" id="KAF7823099.1"/>
    </source>
</evidence>
<gene>
    <name evidence="4" type="ORF">G2W53_021243</name>
</gene>
<keyword evidence="5" id="KW-1185">Reference proteome</keyword>
<dbReference type="InterPro" id="IPR007592">
    <property type="entry name" value="GEBP"/>
</dbReference>
<feature type="domain" description="Glabrous enhancer-binding protein-like DBD" evidence="3">
    <location>
        <begin position="174"/>
        <end position="267"/>
    </location>
</feature>
<dbReference type="PANTHER" id="PTHR31662:SF33">
    <property type="entry name" value="DNA-BINDING STOREKEEPER PROTEIN TRANSCRIPTIONAL REGULATOR-LIKE PROTEIN"/>
    <property type="match status" value="1"/>
</dbReference>
<organism evidence="4 5">
    <name type="scientific">Senna tora</name>
    <dbReference type="NCBI Taxonomy" id="362788"/>
    <lineage>
        <taxon>Eukaryota</taxon>
        <taxon>Viridiplantae</taxon>
        <taxon>Streptophyta</taxon>
        <taxon>Embryophyta</taxon>
        <taxon>Tracheophyta</taxon>
        <taxon>Spermatophyta</taxon>
        <taxon>Magnoliopsida</taxon>
        <taxon>eudicotyledons</taxon>
        <taxon>Gunneridae</taxon>
        <taxon>Pentapetalae</taxon>
        <taxon>rosids</taxon>
        <taxon>fabids</taxon>
        <taxon>Fabales</taxon>
        <taxon>Fabaceae</taxon>
        <taxon>Caesalpinioideae</taxon>
        <taxon>Cassia clade</taxon>
        <taxon>Senna</taxon>
    </lineage>
</organism>
<feature type="compositionally biased region" description="Low complexity" evidence="2">
    <location>
        <begin position="16"/>
        <end position="25"/>
    </location>
</feature>
<evidence type="ECO:0000256" key="1">
    <source>
        <dbReference type="ARBA" id="ARBA00010820"/>
    </source>
</evidence>
<feature type="compositionally biased region" description="Acidic residues" evidence="2">
    <location>
        <begin position="26"/>
        <end position="39"/>
    </location>
</feature>
<accession>A0A834WN90</accession>